<dbReference type="Pfam" id="PF13377">
    <property type="entry name" value="Peripla_BP_3"/>
    <property type="match status" value="1"/>
</dbReference>
<proteinExistence type="predicted"/>
<dbReference type="PANTHER" id="PTHR30146:SF138">
    <property type="entry name" value="TRANSCRIPTIONAL REGULATORY PROTEIN"/>
    <property type="match status" value="1"/>
</dbReference>
<dbReference type="CDD" id="cd01392">
    <property type="entry name" value="HTH_LacI"/>
    <property type="match status" value="1"/>
</dbReference>
<sequence length="347" mass="37923">MAPRKPSARVTIRTVAADAGVSVAAVSKVLRNAYGVSDALRAKVQESITRLGYRPHAAARGMRGQSYTLGVILPDLTNPFFADIMAGIDAALERTEYQPLLGVGQSSPAVELELVDAMLDRQMDGLILLGPRMTIDRVAAIAERAPTVVMAHHPVGPTRFDTVNDDDQLGARLIVQHLAGMGYRSIVYFSQDLQFNESQVTYHREIGYRAAMTEAGLGRYISVVMAEQAPREVRTLVRQLLQGRPRPEAIFCWTDFIAFEALSVARELGLSVPDDVAIVGYDNTRYCDLAQNALTSIDQSGQLLGLQAARLLVERIKGREEAEHLVITPRLVVRASTVRKNAVSTGN</sequence>
<dbReference type="InterPro" id="IPR000843">
    <property type="entry name" value="HTH_LacI"/>
</dbReference>
<accession>A0ABU0M567</accession>
<dbReference type="SUPFAM" id="SSF47413">
    <property type="entry name" value="lambda repressor-like DNA-binding domains"/>
    <property type="match status" value="1"/>
</dbReference>
<dbReference type="CDD" id="cd06267">
    <property type="entry name" value="PBP1_LacI_sugar_binding-like"/>
    <property type="match status" value="1"/>
</dbReference>
<protein>
    <submittedName>
        <fullName evidence="5">LacI family transcriptional regulator</fullName>
    </submittedName>
</protein>
<dbReference type="SMART" id="SM00354">
    <property type="entry name" value="HTH_LACI"/>
    <property type="match status" value="1"/>
</dbReference>
<evidence type="ECO:0000256" key="3">
    <source>
        <dbReference type="ARBA" id="ARBA00023163"/>
    </source>
</evidence>
<dbReference type="InterPro" id="IPR010982">
    <property type="entry name" value="Lambda_DNA-bd_dom_sf"/>
</dbReference>
<name>A0ABU0M567_9HYPH</name>
<keyword evidence="6" id="KW-1185">Reference proteome</keyword>
<dbReference type="Gene3D" id="1.10.260.40">
    <property type="entry name" value="lambda repressor-like DNA-binding domains"/>
    <property type="match status" value="1"/>
</dbReference>
<dbReference type="Pfam" id="PF00356">
    <property type="entry name" value="LacI"/>
    <property type="match status" value="1"/>
</dbReference>
<evidence type="ECO:0000313" key="5">
    <source>
        <dbReference type="EMBL" id="MDQ0516112.1"/>
    </source>
</evidence>
<evidence type="ECO:0000259" key="4">
    <source>
        <dbReference type="PROSITE" id="PS50932"/>
    </source>
</evidence>
<organism evidence="5 6">
    <name type="scientific">Kaistia geumhonensis</name>
    <dbReference type="NCBI Taxonomy" id="410839"/>
    <lineage>
        <taxon>Bacteria</taxon>
        <taxon>Pseudomonadati</taxon>
        <taxon>Pseudomonadota</taxon>
        <taxon>Alphaproteobacteria</taxon>
        <taxon>Hyphomicrobiales</taxon>
        <taxon>Kaistiaceae</taxon>
        <taxon>Kaistia</taxon>
    </lineage>
</organism>
<keyword evidence="1" id="KW-0805">Transcription regulation</keyword>
<gene>
    <name evidence="5" type="ORF">QO015_001725</name>
</gene>
<evidence type="ECO:0000313" key="6">
    <source>
        <dbReference type="Proteomes" id="UP001223743"/>
    </source>
</evidence>
<dbReference type="InterPro" id="IPR046335">
    <property type="entry name" value="LacI/GalR-like_sensor"/>
</dbReference>
<evidence type="ECO:0000256" key="2">
    <source>
        <dbReference type="ARBA" id="ARBA00023125"/>
    </source>
</evidence>
<dbReference type="PROSITE" id="PS50932">
    <property type="entry name" value="HTH_LACI_2"/>
    <property type="match status" value="1"/>
</dbReference>
<keyword evidence="2" id="KW-0238">DNA-binding</keyword>
<dbReference type="InterPro" id="IPR028082">
    <property type="entry name" value="Peripla_BP_I"/>
</dbReference>
<evidence type="ECO:0000256" key="1">
    <source>
        <dbReference type="ARBA" id="ARBA00023015"/>
    </source>
</evidence>
<dbReference type="Gene3D" id="3.40.50.2300">
    <property type="match status" value="2"/>
</dbReference>
<dbReference type="Proteomes" id="UP001223743">
    <property type="component" value="Unassembled WGS sequence"/>
</dbReference>
<dbReference type="SUPFAM" id="SSF53822">
    <property type="entry name" value="Periplasmic binding protein-like I"/>
    <property type="match status" value="1"/>
</dbReference>
<feature type="domain" description="HTH lacI-type" evidence="4">
    <location>
        <begin position="10"/>
        <end position="64"/>
    </location>
</feature>
<reference evidence="5 6" key="1">
    <citation type="submission" date="2023-07" db="EMBL/GenBank/DDBJ databases">
        <title>Genomic Encyclopedia of Type Strains, Phase IV (KMG-IV): sequencing the most valuable type-strain genomes for metagenomic binning, comparative biology and taxonomic classification.</title>
        <authorList>
            <person name="Goeker M."/>
        </authorList>
    </citation>
    <scope>NUCLEOTIDE SEQUENCE [LARGE SCALE GENOMIC DNA]</scope>
    <source>
        <strain evidence="5 6">B1-1</strain>
    </source>
</reference>
<keyword evidence="3" id="KW-0804">Transcription</keyword>
<dbReference type="EMBL" id="JAUSWJ010000001">
    <property type="protein sequence ID" value="MDQ0516112.1"/>
    <property type="molecule type" value="Genomic_DNA"/>
</dbReference>
<comment type="caution">
    <text evidence="5">The sequence shown here is derived from an EMBL/GenBank/DDBJ whole genome shotgun (WGS) entry which is preliminary data.</text>
</comment>
<dbReference type="PANTHER" id="PTHR30146">
    <property type="entry name" value="LACI-RELATED TRANSCRIPTIONAL REPRESSOR"/>
    <property type="match status" value="1"/>
</dbReference>